<evidence type="ECO:0000313" key="3">
    <source>
        <dbReference type="EMBL" id="TNN15349.1"/>
    </source>
</evidence>
<name>A0A4Z2DFW9_SCHJA</name>
<dbReference type="GO" id="GO:0005634">
    <property type="term" value="C:nucleus"/>
    <property type="evidence" value="ECO:0007669"/>
    <property type="project" value="TreeGrafter"/>
</dbReference>
<dbReference type="GO" id="GO:0003743">
    <property type="term" value="F:translation initiation factor activity"/>
    <property type="evidence" value="ECO:0007669"/>
    <property type="project" value="UniProtKB-KW"/>
</dbReference>
<dbReference type="Pfam" id="PF05327">
    <property type="entry name" value="RRN3"/>
    <property type="match status" value="1"/>
</dbReference>
<dbReference type="PANTHER" id="PTHR12790:SF0">
    <property type="entry name" value="RNA POLYMERASE I-SPECIFIC TRANSCRIPTION INITIATION FACTOR RRN3-RELATED"/>
    <property type="match status" value="1"/>
</dbReference>
<dbReference type="STRING" id="6182.A0A4Z2DFW9"/>
<keyword evidence="4" id="KW-1185">Reference proteome</keyword>
<dbReference type="GO" id="GO:0001042">
    <property type="term" value="F:RNA polymerase I core binding"/>
    <property type="evidence" value="ECO:0007669"/>
    <property type="project" value="TreeGrafter"/>
</dbReference>
<dbReference type="AlphaFoldDB" id="A0A4Z2DFW9"/>
<dbReference type="GO" id="GO:0006361">
    <property type="term" value="P:transcription initiation at RNA polymerase I promoter"/>
    <property type="evidence" value="ECO:0007669"/>
    <property type="project" value="InterPro"/>
</dbReference>
<evidence type="ECO:0000313" key="4">
    <source>
        <dbReference type="Proteomes" id="UP000311919"/>
    </source>
</evidence>
<dbReference type="PANTHER" id="PTHR12790">
    <property type="entry name" value="TRANSCRIPTION INITIATION FACTOR IA RRN3"/>
    <property type="match status" value="1"/>
</dbReference>
<evidence type="ECO:0000256" key="2">
    <source>
        <dbReference type="SAM" id="MobiDB-lite"/>
    </source>
</evidence>
<reference evidence="3 4" key="1">
    <citation type="submission" date="2019-03" db="EMBL/GenBank/DDBJ databases">
        <title>An improved genome assembly of the fluke Schistosoma japonicum.</title>
        <authorList>
            <person name="Hu W."/>
            <person name="Luo F."/>
            <person name="Yin M."/>
            <person name="Mo X."/>
            <person name="Sun C."/>
            <person name="Wu Q."/>
            <person name="Zhu B."/>
            <person name="Xiang M."/>
            <person name="Wang J."/>
            <person name="Wang Y."/>
            <person name="Zhang T."/>
            <person name="Xu B."/>
            <person name="Zheng H."/>
            <person name="Feng Z."/>
        </authorList>
    </citation>
    <scope>NUCLEOTIDE SEQUENCE [LARGE SCALE GENOMIC DNA]</scope>
    <source>
        <strain evidence="3">HuSjv2</strain>
        <tissue evidence="3">Worms</tissue>
    </source>
</reference>
<feature type="compositionally biased region" description="Basic residues" evidence="2">
    <location>
        <begin position="575"/>
        <end position="584"/>
    </location>
</feature>
<sequence length="584" mass="67218">MLSTFRENMDSQFDIQNIGKLIKQSNEDFKAFKIIREKFVSAVSSDEFSDFLQALTNNLHQFTANNVKKLLLDNSNTRNWMTCNNPIISMNMINLYVTCITYFPNFVNEICELYVNQVFYLKDFIEQLNGANYSNLNNIAVEFFATLCHNVPQTVSIIVDLLIKRFPNWRKPVKELIWATYSISFFLSNSKSSKLLTPTHKCAIISVILTAIIDLELNPDGIQCENLLASFENTTVNMVFQKFDKSVLEEKLGALFDTIQDFVTNDKNWLKLELICWLFVSYISSICTIETNDNSSRELNWDLLCSVFRCARDLFSEHILPVNICLIAYPMICFYMCSLRGGLAVNFADFLWTVVKNNHRDQVSRLMALSYLCFLLVHGKFCFVDLIIEILHDIATWCVDYTYRNRNLLTSTHSNALLSENKIYYATCNVLVYIFVQLHSELLSPKYFESCNRLPMAQISISPFKPLLYMPMELRQTFFRIISAYHLSWSIIGLTQSINDRDTFKNDTPLTVKTIESLTPSNIIHIPKNTCSLSLSSLAITCLFRHVNLGKRLIINQQVDNSTNHSKSVSISSSSKKRKANLDT</sequence>
<proteinExistence type="inferred from homology"/>
<accession>A0A4Z2DFW9</accession>
<dbReference type="EMBL" id="SKCS01000149">
    <property type="protein sequence ID" value="TNN15349.1"/>
    <property type="molecule type" value="Genomic_DNA"/>
</dbReference>
<evidence type="ECO:0000256" key="1">
    <source>
        <dbReference type="ARBA" id="ARBA00010098"/>
    </source>
</evidence>
<dbReference type="InterPro" id="IPR007991">
    <property type="entry name" value="RNA_pol_I_trans_ini_fac_RRN3"/>
</dbReference>
<keyword evidence="3" id="KW-0648">Protein biosynthesis</keyword>
<organism evidence="3 4">
    <name type="scientific">Schistosoma japonicum</name>
    <name type="common">Blood fluke</name>
    <dbReference type="NCBI Taxonomy" id="6182"/>
    <lineage>
        <taxon>Eukaryota</taxon>
        <taxon>Metazoa</taxon>
        <taxon>Spiralia</taxon>
        <taxon>Lophotrochozoa</taxon>
        <taxon>Platyhelminthes</taxon>
        <taxon>Trematoda</taxon>
        <taxon>Digenea</taxon>
        <taxon>Strigeidida</taxon>
        <taxon>Schistosomatoidea</taxon>
        <taxon>Schistosomatidae</taxon>
        <taxon>Schistosoma</taxon>
    </lineage>
</organism>
<dbReference type="GO" id="GO:0001181">
    <property type="term" value="F:RNA polymerase I general transcription initiation factor activity"/>
    <property type="evidence" value="ECO:0007669"/>
    <property type="project" value="InterPro"/>
</dbReference>
<dbReference type="Proteomes" id="UP000311919">
    <property type="component" value="Unassembled WGS sequence"/>
</dbReference>
<dbReference type="OrthoDB" id="26970at2759"/>
<comment type="similarity">
    <text evidence="1">Belongs to the RRN3 family.</text>
</comment>
<protein>
    <submittedName>
        <fullName evidence="3">RNA polymerase I-specific transcription initiation factor RRN3</fullName>
    </submittedName>
</protein>
<gene>
    <name evidence="3" type="ORF">EWB00_001329</name>
</gene>
<comment type="caution">
    <text evidence="3">The sequence shown here is derived from an EMBL/GenBank/DDBJ whole genome shotgun (WGS) entry which is preliminary data.</text>
</comment>
<keyword evidence="3" id="KW-0396">Initiation factor</keyword>
<feature type="region of interest" description="Disordered" evidence="2">
    <location>
        <begin position="564"/>
        <end position="584"/>
    </location>
</feature>